<keyword evidence="7 9" id="KW-0234">DNA repair</keyword>
<evidence type="ECO:0000256" key="10">
    <source>
        <dbReference type="SAM" id="Coils"/>
    </source>
</evidence>
<dbReference type="PIRSF" id="PIRSF003128">
    <property type="entry name" value="RecN"/>
    <property type="match status" value="1"/>
</dbReference>
<gene>
    <name evidence="12" type="ORF">BHU72_02440</name>
</gene>
<evidence type="ECO:0000256" key="9">
    <source>
        <dbReference type="PIRNR" id="PIRNR003128"/>
    </source>
</evidence>
<dbReference type="Proteomes" id="UP000095255">
    <property type="component" value="Unassembled WGS sequence"/>
</dbReference>
<organism evidence="12 13">
    <name type="scientific">Desulfuribacillus stibiiarsenatis</name>
    <dbReference type="NCBI Taxonomy" id="1390249"/>
    <lineage>
        <taxon>Bacteria</taxon>
        <taxon>Bacillati</taxon>
        <taxon>Bacillota</taxon>
        <taxon>Desulfuribacillia</taxon>
        <taxon>Desulfuribacillales</taxon>
        <taxon>Desulfuribacillaceae</taxon>
        <taxon>Desulfuribacillus</taxon>
    </lineage>
</organism>
<evidence type="ECO:0000256" key="1">
    <source>
        <dbReference type="ARBA" id="ARBA00003618"/>
    </source>
</evidence>
<dbReference type="NCBIfam" id="TIGR00634">
    <property type="entry name" value="recN"/>
    <property type="match status" value="1"/>
</dbReference>
<evidence type="ECO:0000256" key="4">
    <source>
        <dbReference type="ARBA" id="ARBA00022741"/>
    </source>
</evidence>
<dbReference type="RefSeq" id="WP_069701759.1">
    <property type="nucleotide sequence ID" value="NZ_MJAT01000012.1"/>
</dbReference>
<accession>A0A1E5L6B0</accession>
<dbReference type="Gene3D" id="3.40.50.300">
    <property type="entry name" value="P-loop containing nucleotide triphosphate hydrolases"/>
    <property type="match status" value="2"/>
</dbReference>
<evidence type="ECO:0000313" key="13">
    <source>
        <dbReference type="Proteomes" id="UP000095255"/>
    </source>
</evidence>
<dbReference type="GO" id="GO:0043590">
    <property type="term" value="C:bacterial nucleoid"/>
    <property type="evidence" value="ECO:0007669"/>
    <property type="project" value="TreeGrafter"/>
</dbReference>
<evidence type="ECO:0000256" key="2">
    <source>
        <dbReference type="ARBA" id="ARBA00009441"/>
    </source>
</evidence>
<dbReference type="GO" id="GO:0005524">
    <property type="term" value="F:ATP binding"/>
    <property type="evidence" value="ECO:0007669"/>
    <property type="project" value="UniProtKB-KW"/>
</dbReference>
<keyword evidence="10" id="KW-0175">Coiled coil</keyword>
<sequence>MLQALSVKNFGLIEEMTISFHHGLHVFTGETGAGKSMIIDALSVVLGGRASNDFIRYGSESATVEALFSVNESYAEQLKLLGIEFGEELDLAVSREIRHGKSICRINGRMFPVHVLKESLATLVDIHGQHEHQKLVDPKQHLDILDAYGKREITELLKNVQKLYQEYNEQKKKLKKLQETDINQSQRLEFLQFQLEELKQVSLQIGEEEQLEAKKKILVNHDKIQKHVQGILSALADVDDRNAVNATSLLSQSIDSLRELVKVDQGFAPHIDCLEIATVQIDEVTRALCSMTNESEENDQDIDQIESRLYQLQQIKRKYRMDIPDLLLHQKNIEQEIFTLLNRDSVIQEVEAQFNITLEQYHEKARTLMLKRKQIAKAMEDNLKNELLQLLLPNVQFEIQFLTHSEPRSHGTDEVEFLFSANVGEPLKPLTKVASGGELSRIMLALKNILAEVDQTPTMIFDEIDTGVSGKAAQKIAEKLVQVSRNRQVFCVTHLAQIAAMSDVHILIKKNNDINKTYTNLDILNEEQIIEELGRMISGEHVTTKTLENAQEMREIAKNTKNKTK</sequence>
<evidence type="ECO:0000256" key="6">
    <source>
        <dbReference type="ARBA" id="ARBA00022840"/>
    </source>
</evidence>
<dbReference type="STRING" id="1390249.BHU72_02440"/>
<dbReference type="GO" id="GO:0006281">
    <property type="term" value="P:DNA repair"/>
    <property type="evidence" value="ECO:0007669"/>
    <property type="project" value="UniProtKB-KW"/>
</dbReference>
<keyword evidence="4" id="KW-0547">Nucleotide-binding</keyword>
<keyword evidence="5 9" id="KW-0227">DNA damage</keyword>
<evidence type="ECO:0000256" key="7">
    <source>
        <dbReference type="ARBA" id="ARBA00023204"/>
    </source>
</evidence>
<keyword evidence="6" id="KW-0067">ATP-binding</keyword>
<dbReference type="EMBL" id="MJAT01000012">
    <property type="protein sequence ID" value="OEH85675.1"/>
    <property type="molecule type" value="Genomic_DNA"/>
</dbReference>
<keyword evidence="13" id="KW-1185">Reference proteome</keyword>
<comment type="function">
    <text evidence="1 9">May be involved in recombinational repair of damaged DNA.</text>
</comment>
<name>A0A1E5L6B0_9FIRM</name>
<evidence type="ECO:0000256" key="5">
    <source>
        <dbReference type="ARBA" id="ARBA00022763"/>
    </source>
</evidence>
<comment type="caution">
    <text evidence="12">The sequence shown here is derived from an EMBL/GenBank/DDBJ whole genome shotgun (WGS) entry which is preliminary data.</text>
</comment>
<comment type="similarity">
    <text evidence="2 9">Belongs to the RecN family.</text>
</comment>
<evidence type="ECO:0000256" key="3">
    <source>
        <dbReference type="ARBA" id="ARBA00021315"/>
    </source>
</evidence>
<dbReference type="InterPro" id="IPR027417">
    <property type="entry name" value="P-loop_NTPase"/>
</dbReference>
<protein>
    <recommendedName>
        <fullName evidence="3 9">DNA repair protein RecN</fullName>
    </recommendedName>
    <alternativeName>
        <fullName evidence="8 9">Recombination protein N</fullName>
    </alternativeName>
</protein>
<dbReference type="FunFam" id="3.40.50.300:FF:000319">
    <property type="entry name" value="DNA repair protein RecN"/>
    <property type="match status" value="1"/>
</dbReference>
<dbReference type="AlphaFoldDB" id="A0A1E5L6B0"/>
<feature type="coiled-coil region" evidence="10">
    <location>
        <begin position="150"/>
        <end position="180"/>
    </location>
</feature>
<dbReference type="SUPFAM" id="SSF52540">
    <property type="entry name" value="P-loop containing nucleoside triphosphate hydrolases"/>
    <property type="match status" value="1"/>
</dbReference>
<evidence type="ECO:0000313" key="12">
    <source>
        <dbReference type="EMBL" id="OEH85675.1"/>
    </source>
</evidence>
<dbReference type="GO" id="GO:0009432">
    <property type="term" value="P:SOS response"/>
    <property type="evidence" value="ECO:0007669"/>
    <property type="project" value="TreeGrafter"/>
</dbReference>
<evidence type="ECO:0000259" key="11">
    <source>
        <dbReference type="Pfam" id="PF02463"/>
    </source>
</evidence>
<dbReference type="Pfam" id="PF02463">
    <property type="entry name" value="SMC_N"/>
    <property type="match status" value="1"/>
</dbReference>
<feature type="domain" description="RecF/RecN/SMC N-terminal" evidence="11">
    <location>
        <begin position="2"/>
        <end position="511"/>
    </location>
</feature>
<proteinExistence type="inferred from homology"/>
<dbReference type="CDD" id="cd03241">
    <property type="entry name" value="ABC_RecN"/>
    <property type="match status" value="2"/>
</dbReference>
<dbReference type="PANTHER" id="PTHR11059:SF0">
    <property type="entry name" value="DNA REPAIR PROTEIN RECN"/>
    <property type="match status" value="1"/>
</dbReference>
<reference evidence="12 13" key="1">
    <citation type="submission" date="2016-09" db="EMBL/GenBank/DDBJ databases">
        <title>Desulfuribacillus arsenicus sp. nov., an obligately anaerobic, dissimilatory arsenic- and antimonate-reducing bacterium isolated from anoxic sediments.</title>
        <authorList>
            <person name="Abin C.A."/>
            <person name="Hollibaugh J.T."/>
        </authorList>
    </citation>
    <scope>NUCLEOTIDE SEQUENCE [LARGE SCALE GENOMIC DNA]</scope>
    <source>
        <strain evidence="12 13">MLFW-2</strain>
    </source>
</reference>
<dbReference type="InterPro" id="IPR004604">
    <property type="entry name" value="DNA_recomb/repair_RecN"/>
</dbReference>
<evidence type="ECO:0000256" key="8">
    <source>
        <dbReference type="ARBA" id="ARBA00033408"/>
    </source>
</evidence>
<dbReference type="GO" id="GO:0006310">
    <property type="term" value="P:DNA recombination"/>
    <property type="evidence" value="ECO:0007669"/>
    <property type="project" value="InterPro"/>
</dbReference>
<dbReference type="PANTHER" id="PTHR11059">
    <property type="entry name" value="DNA REPAIR PROTEIN RECN"/>
    <property type="match status" value="1"/>
</dbReference>
<dbReference type="InterPro" id="IPR003395">
    <property type="entry name" value="RecF/RecN/SMC_N"/>
</dbReference>
<dbReference type="OrthoDB" id="9806954at2"/>